<dbReference type="Proteomes" id="UP000272400">
    <property type="component" value="Unassembled WGS sequence"/>
</dbReference>
<dbReference type="InterPro" id="IPR008160">
    <property type="entry name" value="Collagen"/>
</dbReference>
<evidence type="ECO:0000313" key="4">
    <source>
        <dbReference type="Proteomes" id="UP000272400"/>
    </source>
</evidence>
<dbReference type="PANTHER" id="PTHR24637:SF421">
    <property type="entry name" value="CUTICLE COLLAGEN DPY-2"/>
    <property type="match status" value="1"/>
</dbReference>
<feature type="region of interest" description="Disordered" evidence="1">
    <location>
        <begin position="36"/>
        <end position="175"/>
    </location>
</feature>
<feature type="compositionally biased region" description="Pro residues" evidence="1">
    <location>
        <begin position="150"/>
        <end position="168"/>
    </location>
</feature>
<feature type="compositionally biased region" description="Pro residues" evidence="1">
    <location>
        <begin position="52"/>
        <end position="63"/>
    </location>
</feature>
<comment type="caution">
    <text evidence="3">The sequence shown here is derived from an EMBL/GenBank/DDBJ whole genome shotgun (WGS) entry which is preliminary data.</text>
</comment>
<keyword evidence="4" id="KW-1185">Reference proteome</keyword>
<evidence type="ECO:0000256" key="1">
    <source>
        <dbReference type="SAM" id="MobiDB-lite"/>
    </source>
</evidence>
<dbReference type="EMBL" id="RJKE01000001">
    <property type="protein sequence ID" value="ROO86453.1"/>
    <property type="molecule type" value="Genomic_DNA"/>
</dbReference>
<feature type="signal peptide" evidence="2">
    <location>
        <begin position="1"/>
        <end position="33"/>
    </location>
</feature>
<evidence type="ECO:0000313" key="3">
    <source>
        <dbReference type="EMBL" id="ROO86453.1"/>
    </source>
</evidence>
<sequence length="274" mass="25910">MIDPKPSKFTWLTTPLLLPLSVAAIVVSAYAPAASAFSNEPDCHRKQCHGKPGPPGPPGPPGSVGPAGPDGPAGPMGPAGPPGPDGATGPSGPAGPDGPAGPMGPMGPAGPPGPDGSVGPAGPDGPAGPMGPAGPPGPDGPDGPTGPMGPAGPPGPDGATGPPGPTGPAGPAKCVGTAAAQGQTKAVVAVRNGKVFGQTVNEATNPPTPTPLTNFTAAFGAISVDCASVAIQGNANVYVTVRTSTDQLLEVGCTLNNFPTSCGGTVVNLGTIPM</sequence>
<dbReference type="PANTHER" id="PTHR24637">
    <property type="entry name" value="COLLAGEN"/>
    <property type="match status" value="1"/>
</dbReference>
<reference evidence="3 4" key="1">
    <citation type="submission" date="2018-11" db="EMBL/GenBank/DDBJ databases">
        <title>Sequencing the genomes of 1000 actinobacteria strains.</title>
        <authorList>
            <person name="Klenk H.-P."/>
        </authorList>
    </citation>
    <scope>NUCLEOTIDE SEQUENCE [LARGE SCALE GENOMIC DNA]</scope>
    <source>
        <strain evidence="3 4">DSM 44254</strain>
    </source>
</reference>
<accession>A0A3N1CYT5</accession>
<organism evidence="3 4">
    <name type="scientific">Actinocorallia herbida</name>
    <dbReference type="NCBI Taxonomy" id="58109"/>
    <lineage>
        <taxon>Bacteria</taxon>
        <taxon>Bacillati</taxon>
        <taxon>Actinomycetota</taxon>
        <taxon>Actinomycetes</taxon>
        <taxon>Streptosporangiales</taxon>
        <taxon>Thermomonosporaceae</taxon>
        <taxon>Actinocorallia</taxon>
    </lineage>
</organism>
<evidence type="ECO:0000256" key="2">
    <source>
        <dbReference type="SAM" id="SignalP"/>
    </source>
</evidence>
<feature type="chain" id="PRO_5038384024" evidence="2">
    <location>
        <begin position="34"/>
        <end position="274"/>
    </location>
</feature>
<dbReference type="AlphaFoldDB" id="A0A3N1CYT5"/>
<dbReference type="Pfam" id="PF01391">
    <property type="entry name" value="Collagen"/>
    <property type="match status" value="2"/>
</dbReference>
<proteinExistence type="predicted"/>
<protein>
    <submittedName>
        <fullName evidence="3">Collagen triple helix repeat protein</fullName>
    </submittedName>
</protein>
<keyword evidence="3" id="KW-0176">Collagen</keyword>
<name>A0A3N1CYT5_9ACTN</name>
<keyword evidence="2" id="KW-0732">Signal</keyword>
<feature type="compositionally biased region" description="Pro residues" evidence="1">
    <location>
        <begin position="132"/>
        <end position="141"/>
    </location>
</feature>
<gene>
    <name evidence="3" type="ORF">EDD29_4024</name>
</gene>